<dbReference type="OrthoDB" id="3970464at2759"/>
<reference evidence="16" key="1">
    <citation type="submission" date="2016-12" db="EMBL/GenBank/DDBJ databases">
        <title>The genomes of Aspergillus section Nigri reveals drivers in fungal speciation.</title>
        <authorList>
            <consortium name="DOE Joint Genome Institute"/>
            <person name="Vesth T.C."/>
            <person name="Nybo J."/>
            <person name="Theobald S."/>
            <person name="Brandl J."/>
            <person name="Frisvad J.C."/>
            <person name="Nielsen K.F."/>
            <person name="Lyhne E.K."/>
            <person name="Kogle M.E."/>
            <person name="Kuo A."/>
            <person name="Riley R."/>
            <person name="Clum A."/>
            <person name="Nolan M."/>
            <person name="Lipzen A."/>
            <person name="Salamov A."/>
            <person name="Henrissat B."/>
            <person name="Wiebenga A."/>
            <person name="De vries R.P."/>
            <person name="Grigoriev I.V."/>
            <person name="Mortensen U.H."/>
            <person name="Andersen M.R."/>
            <person name="Baker S.E."/>
        </authorList>
    </citation>
    <scope>NUCLEOTIDE SEQUENCE</scope>
    <source>
        <strain evidence="16">IBT 28561</strain>
    </source>
</reference>
<evidence type="ECO:0000256" key="11">
    <source>
        <dbReference type="PIRSR" id="PIRSR036565-2"/>
    </source>
</evidence>
<evidence type="ECO:0000256" key="2">
    <source>
        <dbReference type="ARBA" id="ARBA00001964"/>
    </source>
</evidence>
<dbReference type="Gene3D" id="3.40.50.1220">
    <property type="entry name" value="TPP-binding domain"/>
    <property type="match status" value="1"/>
</dbReference>
<dbReference type="InterPro" id="IPR012110">
    <property type="entry name" value="PDC/IPDC-like"/>
</dbReference>
<evidence type="ECO:0000256" key="10">
    <source>
        <dbReference type="ARBA" id="ARBA00023239"/>
    </source>
</evidence>
<comment type="cofactor">
    <cofactor evidence="11">
        <name>Mg(2+)</name>
        <dbReference type="ChEBI" id="CHEBI:18420"/>
    </cofactor>
    <text evidence="11">Binds 1 Mg(2+) per subunit.</text>
</comment>
<feature type="domain" description="Thiamine pyrophosphate enzyme TPP-binding" evidence="14">
    <location>
        <begin position="400"/>
        <end position="510"/>
    </location>
</feature>
<dbReference type="Proteomes" id="UP000234254">
    <property type="component" value="Unassembled WGS sequence"/>
</dbReference>
<dbReference type="FunFam" id="3.40.50.970:FF:000024">
    <property type="entry name" value="Pyruvate decarboxylase isozyme"/>
    <property type="match status" value="1"/>
</dbReference>
<dbReference type="Pfam" id="PF02776">
    <property type="entry name" value="TPP_enzyme_N"/>
    <property type="match status" value="1"/>
</dbReference>
<dbReference type="GO" id="GO:0005634">
    <property type="term" value="C:nucleus"/>
    <property type="evidence" value="ECO:0007669"/>
    <property type="project" value="TreeGrafter"/>
</dbReference>
<dbReference type="InterPro" id="IPR012001">
    <property type="entry name" value="Thiamin_PyroP_enz_TPP-bd_dom"/>
</dbReference>
<dbReference type="AlphaFoldDB" id="A0A2I1D4S3"/>
<dbReference type="CDD" id="cd07038">
    <property type="entry name" value="TPP_PYR_PDC_IPDC_like"/>
    <property type="match status" value="1"/>
</dbReference>
<dbReference type="FunFam" id="3.40.50.970:FF:000019">
    <property type="entry name" value="Pyruvate decarboxylase isozyme"/>
    <property type="match status" value="1"/>
</dbReference>
<gene>
    <name evidence="16" type="ORF">P168DRAFT_326657</name>
</gene>
<feature type="binding site" evidence="11">
    <location>
        <position position="474"/>
    </location>
    <ligand>
        <name>Mg(2+)</name>
        <dbReference type="ChEBI" id="CHEBI:18420"/>
    </ligand>
</feature>
<accession>A0A2I1D4S3</accession>
<dbReference type="EC" id="4.1.1.1" evidence="4"/>
<feature type="binding site" evidence="11">
    <location>
        <position position="447"/>
    </location>
    <ligand>
        <name>Mg(2+)</name>
        <dbReference type="ChEBI" id="CHEBI:18420"/>
    </ligand>
</feature>
<name>A0A2I1D4S3_ASPC2</name>
<dbReference type="Pfam" id="PF02775">
    <property type="entry name" value="TPP_enzyme_C"/>
    <property type="match status" value="1"/>
</dbReference>
<dbReference type="InterPro" id="IPR012000">
    <property type="entry name" value="Thiamin_PyroP_enz_cen_dom"/>
</dbReference>
<feature type="binding site" evidence="11">
    <location>
        <position position="476"/>
    </location>
    <ligand>
        <name>Mg(2+)</name>
        <dbReference type="ChEBI" id="CHEBI:18420"/>
    </ligand>
</feature>
<evidence type="ECO:0000259" key="14">
    <source>
        <dbReference type="Pfam" id="PF02775"/>
    </source>
</evidence>
<evidence type="ECO:0000259" key="13">
    <source>
        <dbReference type="Pfam" id="PF00205"/>
    </source>
</evidence>
<keyword evidence="6 11" id="KW-0479">Metal-binding</keyword>
<organism evidence="16 17">
    <name type="scientific">Aspergillus campestris (strain IBT 28561)</name>
    <dbReference type="NCBI Taxonomy" id="1392248"/>
    <lineage>
        <taxon>Eukaryota</taxon>
        <taxon>Fungi</taxon>
        <taxon>Dikarya</taxon>
        <taxon>Ascomycota</taxon>
        <taxon>Pezizomycotina</taxon>
        <taxon>Eurotiomycetes</taxon>
        <taxon>Eurotiomycetidae</taxon>
        <taxon>Eurotiales</taxon>
        <taxon>Aspergillaceae</taxon>
        <taxon>Aspergillus</taxon>
        <taxon>Aspergillus subgen. Circumdati</taxon>
    </lineage>
</organism>
<keyword evidence="8 11" id="KW-0460">Magnesium</keyword>
<evidence type="ECO:0000256" key="3">
    <source>
        <dbReference type="ARBA" id="ARBA00007812"/>
    </source>
</evidence>
<dbReference type="InterPro" id="IPR029035">
    <property type="entry name" value="DHS-like_NAD/FAD-binding_dom"/>
</dbReference>
<evidence type="ECO:0000256" key="4">
    <source>
        <dbReference type="ARBA" id="ARBA00013202"/>
    </source>
</evidence>
<dbReference type="PANTHER" id="PTHR43452">
    <property type="entry name" value="PYRUVATE DECARBOXYLASE"/>
    <property type="match status" value="1"/>
</dbReference>
<evidence type="ECO:0000259" key="15">
    <source>
        <dbReference type="Pfam" id="PF02776"/>
    </source>
</evidence>
<keyword evidence="7" id="KW-0210">Decarboxylase</keyword>
<dbReference type="InterPro" id="IPR047214">
    <property type="entry name" value="TPP_PDC_IPDC"/>
</dbReference>
<dbReference type="InterPro" id="IPR029061">
    <property type="entry name" value="THDP-binding"/>
</dbReference>
<comment type="cofactor">
    <cofactor evidence="2">
        <name>thiamine diphosphate</name>
        <dbReference type="ChEBI" id="CHEBI:58937"/>
    </cofactor>
</comment>
<dbReference type="Pfam" id="PF00205">
    <property type="entry name" value="TPP_enzyme_M"/>
    <property type="match status" value="1"/>
</dbReference>
<evidence type="ECO:0000256" key="12">
    <source>
        <dbReference type="RuleBase" id="RU362132"/>
    </source>
</evidence>
<dbReference type="RefSeq" id="XP_024693481.1">
    <property type="nucleotide sequence ID" value="XM_024841153.1"/>
</dbReference>
<comment type="catalytic activity">
    <reaction evidence="1">
        <text>a 2-oxocarboxylate + H(+) = an aldehyde + CO2</text>
        <dbReference type="Rhea" id="RHEA:11628"/>
        <dbReference type="ChEBI" id="CHEBI:15378"/>
        <dbReference type="ChEBI" id="CHEBI:16526"/>
        <dbReference type="ChEBI" id="CHEBI:17478"/>
        <dbReference type="ChEBI" id="CHEBI:35179"/>
        <dbReference type="EC" id="4.1.1.1"/>
    </reaction>
</comment>
<proteinExistence type="inferred from homology"/>
<dbReference type="InterPro" id="IPR047213">
    <property type="entry name" value="TPP_PYR_PDC_IPDC-like"/>
</dbReference>
<dbReference type="GO" id="GO:0000949">
    <property type="term" value="P:aromatic amino acid family catabolic process to alcohol via Ehrlich pathway"/>
    <property type="evidence" value="ECO:0007669"/>
    <property type="project" value="TreeGrafter"/>
</dbReference>
<dbReference type="GO" id="GO:0005829">
    <property type="term" value="C:cytosol"/>
    <property type="evidence" value="ECO:0007669"/>
    <property type="project" value="TreeGrafter"/>
</dbReference>
<dbReference type="SUPFAM" id="SSF52518">
    <property type="entry name" value="Thiamin diphosphate-binding fold (THDP-binding)"/>
    <property type="match status" value="2"/>
</dbReference>
<dbReference type="PIRSF" id="PIRSF036565">
    <property type="entry name" value="Pyruvt_ip_decrb"/>
    <property type="match status" value="1"/>
</dbReference>
<dbReference type="VEuPathDB" id="FungiDB:P168DRAFT_326657"/>
<sequence length="571" mass="63228">METNTTTLADYLFTRLRQLGVDSIFGLPGDYNLNLLDYVEPAKLHWIGNCNELNAGYAADGYARIKGLGALVTTFGVGELSAINAIAGAYAERAPVVHIVGTPVRDSQDSRALIHHTFNDGEYQRFDRMYEHVTVAQTMISDLRSAPGEIDRVLLQCLLHSRPVRIAVPDDMVALRVPTRSLDTKISIPLPARQPKVEEEALAVTLDRIYNAKRPMILVDGESRQSRILDEVEHLVRSTEWPTFTTGFGKSLIDESLPNVYGVFTPAQKPFVESCDLVLHFGPHPSNTNTYIFQTIPPAATTVAFAATTVQIDKQIFRDLPAKLFLPQLIAQLDSAKIPSYKPDLPHPTTTLAAPSALPPTEKVNNASFWKKLTPFFREGDIILAETGTAGYGANEFILPPRTRLFKPVTWLSIGYMLPAALGASLAQRDRASHGSKPGRTVLLIGDGSFQLTAQELATIIHHKLDVVVFLINNAGYTIERCIHGHDARYNDITPWRYLKALELFGAPAEGEYAAHAWTVRTWADLEGMLTDERMAKGKGVRMVEVCMEMLDAPKVLLNLLEMQFPEKSEA</sequence>
<feature type="domain" description="Thiamine pyrophosphate enzyme central" evidence="13">
    <location>
        <begin position="205"/>
        <end position="321"/>
    </location>
</feature>
<dbReference type="GO" id="GO:0000287">
    <property type="term" value="F:magnesium ion binding"/>
    <property type="evidence" value="ECO:0007669"/>
    <property type="project" value="InterPro"/>
</dbReference>
<keyword evidence="16" id="KW-0670">Pyruvate</keyword>
<keyword evidence="9 12" id="KW-0786">Thiamine pyrophosphate</keyword>
<keyword evidence="17" id="KW-1185">Reference proteome</keyword>
<dbReference type="InterPro" id="IPR011766">
    <property type="entry name" value="TPP_enzyme_TPP-bd"/>
</dbReference>
<dbReference type="CDD" id="cd02005">
    <property type="entry name" value="TPP_PDC_IPDC"/>
    <property type="match status" value="1"/>
</dbReference>
<dbReference type="GO" id="GO:0004737">
    <property type="term" value="F:pyruvate decarboxylase activity"/>
    <property type="evidence" value="ECO:0007669"/>
    <property type="project" value="UniProtKB-EC"/>
</dbReference>
<feature type="domain" description="Thiamine pyrophosphate enzyme N-terminal TPP-binding" evidence="15">
    <location>
        <begin position="7"/>
        <end position="117"/>
    </location>
</feature>
<dbReference type="GeneID" id="36548677"/>
<keyword evidence="10" id="KW-0456">Lyase</keyword>
<evidence type="ECO:0000256" key="9">
    <source>
        <dbReference type="ARBA" id="ARBA00023052"/>
    </source>
</evidence>
<dbReference type="Gene3D" id="3.40.50.970">
    <property type="match status" value="2"/>
</dbReference>
<evidence type="ECO:0000313" key="17">
    <source>
        <dbReference type="Proteomes" id="UP000234254"/>
    </source>
</evidence>
<dbReference type="SUPFAM" id="SSF52467">
    <property type="entry name" value="DHS-like NAD/FAD-binding domain"/>
    <property type="match status" value="1"/>
</dbReference>
<evidence type="ECO:0000256" key="8">
    <source>
        <dbReference type="ARBA" id="ARBA00022842"/>
    </source>
</evidence>
<dbReference type="EMBL" id="MSFM01000005">
    <property type="protein sequence ID" value="PKY04887.1"/>
    <property type="molecule type" value="Genomic_DNA"/>
</dbReference>
<dbReference type="GO" id="GO:0030976">
    <property type="term" value="F:thiamine pyrophosphate binding"/>
    <property type="evidence" value="ECO:0007669"/>
    <property type="project" value="InterPro"/>
</dbReference>
<protein>
    <recommendedName>
        <fullName evidence="5">Pyruvate decarboxylase</fullName>
        <ecNumber evidence="4">4.1.1.1</ecNumber>
    </recommendedName>
</protein>
<evidence type="ECO:0000256" key="5">
    <source>
        <dbReference type="ARBA" id="ARBA00014422"/>
    </source>
</evidence>
<comment type="caution">
    <text evidence="16">The sequence shown here is derived from an EMBL/GenBank/DDBJ whole genome shotgun (WGS) entry which is preliminary data.</text>
</comment>
<evidence type="ECO:0000313" key="16">
    <source>
        <dbReference type="EMBL" id="PKY04887.1"/>
    </source>
</evidence>
<comment type="similarity">
    <text evidence="3 12">Belongs to the TPP enzyme family.</text>
</comment>
<dbReference type="PANTHER" id="PTHR43452:SF11">
    <property type="entry name" value="PYRUVATE DECARBOXYLASE"/>
    <property type="match status" value="1"/>
</dbReference>
<evidence type="ECO:0000256" key="7">
    <source>
        <dbReference type="ARBA" id="ARBA00022793"/>
    </source>
</evidence>
<evidence type="ECO:0000256" key="6">
    <source>
        <dbReference type="ARBA" id="ARBA00022723"/>
    </source>
</evidence>
<evidence type="ECO:0000256" key="1">
    <source>
        <dbReference type="ARBA" id="ARBA00001041"/>
    </source>
</evidence>